<dbReference type="PANTHER" id="PTHR30288:SF0">
    <property type="entry name" value="FLAGELLAR HOOK-ASSOCIATED PROTEIN 2"/>
    <property type="match status" value="1"/>
</dbReference>
<dbReference type="Pfam" id="PF02465">
    <property type="entry name" value="FliD_N"/>
    <property type="match status" value="1"/>
</dbReference>
<evidence type="ECO:0000256" key="6">
    <source>
        <dbReference type="ARBA" id="ARBA00033074"/>
    </source>
</evidence>
<comment type="similarity">
    <text evidence="2">Belongs to the FliD family.</text>
</comment>
<dbReference type="InterPro" id="IPR010809">
    <property type="entry name" value="FliD_C"/>
</dbReference>
<dbReference type="GO" id="GO:0009421">
    <property type="term" value="C:bacterial-type flagellum filament cap"/>
    <property type="evidence" value="ECO:0007669"/>
    <property type="project" value="InterPro"/>
</dbReference>
<keyword evidence="5" id="KW-0975">Bacterial flagellum</keyword>
<evidence type="ECO:0000259" key="8">
    <source>
        <dbReference type="Pfam" id="PF02465"/>
    </source>
</evidence>
<accession>A0A3B1A745</accession>
<evidence type="ECO:0000256" key="1">
    <source>
        <dbReference type="ARBA" id="ARBA00004365"/>
    </source>
</evidence>
<keyword evidence="10" id="KW-0282">Flagellum</keyword>
<keyword evidence="4" id="KW-0175">Coiled coil</keyword>
<dbReference type="GO" id="GO:0007155">
    <property type="term" value="P:cell adhesion"/>
    <property type="evidence" value="ECO:0007669"/>
    <property type="project" value="InterPro"/>
</dbReference>
<gene>
    <name evidence="10" type="ORF">MNBD_GAMMA19-349</name>
</gene>
<sequence length="491" mass="50264">MSSDFSFGFGTVTSQGVGSNLNISGIVNDLMKLERIPLDRVIAQKTGFDAKVSSLGTIKSSLSSFQSALAGLQSGTSILANKATSSNAAFVTATGTAGSIAGNYSIEVSQLAQSQKIVATGQADATAAIGGGTATTLTIDLGAISGGTFDAGTGTYSGATFTAGADPSFDIVIDSSNNTLEGIRDAINTANQGVTATIVNDGDATNPYRLVLSSTDSGSGESIRVAVSGEAALSALLSQDPAGAQNFSEKITAQDANFTVDGIAITKSSNTVTDVVAGVTLGLSAVTAGPVTVSVSQDTDSAKAAIETFITAYNDLRELINKETAPGIAGSTAGALANDSTTRQMLNTIRDVLNQAPTGVTGSYTSLSSIGVAFQRDGTLALDESVLDTAIQADSNNVAELFSAADGYATRLGSVTEEMLVFNGTIDSRTNIFKDRINDLEDRQVTLESRLERIEARMRARFTALDVLVASLSSTNTALTQQLDSLNPPST</sequence>
<evidence type="ECO:0000259" key="9">
    <source>
        <dbReference type="Pfam" id="PF07195"/>
    </source>
</evidence>
<keyword evidence="10" id="KW-0966">Cell projection</keyword>
<dbReference type="AlphaFoldDB" id="A0A3B1A745"/>
<evidence type="ECO:0000256" key="4">
    <source>
        <dbReference type="ARBA" id="ARBA00023054"/>
    </source>
</evidence>
<protein>
    <recommendedName>
        <fullName evidence="7">Filament cap protein</fullName>
    </recommendedName>
    <alternativeName>
        <fullName evidence="6">Flagellar cap protein</fullName>
    </alternativeName>
</protein>
<dbReference type="InterPro" id="IPR003481">
    <property type="entry name" value="FliD_N"/>
</dbReference>
<evidence type="ECO:0000256" key="3">
    <source>
        <dbReference type="ARBA" id="ARBA00011255"/>
    </source>
</evidence>
<proteinExistence type="inferred from homology"/>
<dbReference type="GO" id="GO:0009424">
    <property type="term" value="C:bacterial-type flagellum hook"/>
    <property type="evidence" value="ECO:0007669"/>
    <property type="project" value="InterPro"/>
</dbReference>
<organism evidence="10">
    <name type="scientific">hydrothermal vent metagenome</name>
    <dbReference type="NCBI Taxonomy" id="652676"/>
    <lineage>
        <taxon>unclassified sequences</taxon>
        <taxon>metagenomes</taxon>
        <taxon>ecological metagenomes</taxon>
    </lineage>
</organism>
<comment type="subunit">
    <text evidence="3">Homopentamer.</text>
</comment>
<feature type="domain" description="Flagellar hook-associated protein 2 C-terminal" evidence="9">
    <location>
        <begin position="253"/>
        <end position="472"/>
    </location>
</feature>
<dbReference type="EMBL" id="UOFV01000260">
    <property type="protein sequence ID" value="VAX01579.1"/>
    <property type="molecule type" value="Genomic_DNA"/>
</dbReference>
<evidence type="ECO:0000256" key="2">
    <source>
        <dbReference type="ARBA" id="ARBA00009764"/>
    </source>
</evidence>
<dbReference type="InterPro" id="IPR040026">
    <property type="entry name" value="FliD"/>
</dbReference>
<dbReference type="GO" id="GO:0071973">
    <property type="term" value="P:bacterial-type flagellum-dependent cell motility"/>
    <property type="evidence" value="ECO:0007669"/>
    <property type="project" value="TreeGrafter"/>
</dbReference>
<reference evidence="10" key="1">
    <citation type="submission" date="2018-06" db="EMBL/GenBank/DDBJ databases">
        <authorList>
            <person name="Zhirakovskaya E."/>
        </authorList>
    </citation>
    <scope>NUCLEOTIDE SEQUENCE</scope>
</reference>
<feature type="domain" description="Flagellar hook-associated protein 2 N-terminal" evidence="8">
    <location>
        <begin position="19"/>
        <end position="115"/>
    </location>
</feature>
<evidence type="ECO:0000256" key="5">
    <source>
        <dbReference type="ARBA" id="ARBA00023143"/>
    </source>
</evidence>
<dbReference type="PANTHER" id="PTHR30288">
    <property type="entry name" value="FLAGELLAR CAP/ASSEMBLY PROTEIN FLID"/>
    <property type="match status" value="1"/>
</dbReference>
<name>A0A3B1A745_9ZZZZ</name>
<comment type="subcellular location">
    <subcellularLocation>
        <location evidence="1">Bacterial flagellum</location>
    </subcellularLocation>
</comment>
<evidence type="ECO:0000256" key="7">
    <source>
        <dbReference type="ARBA" id="ARBA00033192"/>
    </source>
</evidence>
<dbReference type="Pfam" id="PF07195">
    <property type="entry name" value="FliD_C"/>
    <property type="match status" value="1"/>
</dbReference>
<keyword evidence="10" id="KW-0969">Cilium</keyword>
<evidence type="ECO:0000313" key="10">
    <source>
        <dbReference type="EMBL" id="VAX01579.1"/>
    </source>
</evidence>